<dbReference type="PROSITE" id="PS50006">
    <property type="entry name" value="FHA_DOMAIN"/>
    <property type="match status" value="1"/>
</dbReference>
<keyword evidence="4" id="KW-0227">DNA damage</keyword>
<dbReference type="InterPro" id="IPR040227">
    <property type="entry name" value="Nibrin-rel"/>
</dbReference>
<dbReference type="GO" id="GO:0005694">
    <property type="term" value="C:chromosome"/>
    <property type="evidence" value="ECO:0007669"/>
    <property type="project" value="UniProtKB-SubCell"/>
</dbReference>
<keyword evidence="7" id="KW-0131">Cell cycle</keyword>
<evidence type="ECO:0000256" key="1">
    <source>
        <dbReference type="ARBA" id="ARBA00004123"/>
    </source>
</evidence>
<reference evidence="11" key="1">
    <citation type="submission" date="2018-02" db="EMBL/GenBank/DDBJ databases">
        <title>Rhizophora mucronata_Transcriptome.</title>
        <authorList>
            <person name="Meera S.P."/>
            <person name="Sreeshan A."/>
            <person name="Augustine A."/>
        </authorList>
    </citation>
    <scope>NUCLEOTIDE SEQUENCE</scope>
    <source>
        <tissue evidence="11">Leaf</tissue>
    </source>
</reference>
<dbReference type="InterPro" id="IPR008984">
    <property type="entry name" value="SMAD_FHA_dom_sf"/>
</dbReference>
<dbReference type="Pfam" id="PF00498">
    <property type="entry name" value="FHA"/>
    <property type="match status" value="1"/>
</dbReference>
<name>A0A2P2KGW1_RHIMU</name>
<dbReference type="GO" id="GO:0007095">
    <property type="term" value="P:mitotic G2 DNA damage checkpoint signaling"/>
    <property type="evidence" value="ECO:0007669"/>
    <property type="project" value="InterPro"/>
</dbReference>
<comment type="similarity">
    <text evidence="8">Belongs to the Nibrin family.</text>
</comment>
<dbReference type="InterPro" id="IPR036420">
    <property type="entry name" value="BRCT_dom_sf"/>
</dbReference>
<sequence length="517" mass="57372">MVWALFPADPLSGEDKYYIFTKGTYKVGRKGCEVIIDKDKGVSRIHAEIVIDEITPLSDLQTTSSLFSSVRIRDCSKYGTFINRNVGLKEKVHEFPKKETNLKDGDLVSFGTGNATYRFCFVPLIFYLYCSESFQGNHPLQDKASSIGARITYYLSEDCTHVLVDQLLPLKEGLLEAIIAKKPIVLKSWVELLAGKGIAPNFPGWESYAPTLIIEGVSVKVADPRTREICLKGYTCLLKSAQMYKFGNKLQCLLELAGAKIVAIEEFCLGSQGLDHGEINQMVCVIPTGSADKFAHVGKLSLLSRVNEVDLLCAVLSGHLDSSKLISPCVLVSSSCSTDETVVEDSDVEMETATSVNATANNCSTVVPARLNKEEISMVCLPVSSDNSQTVHSVNNNDGMRRKAEKVDEIETRNCDVLYSQYLISSSAFGSAANNELLNFKSFRKRNIQSGNSFNNLIPFSKYPYKESDHGNDEMIESMKEEKKRKQMEAIAEDLFNSEKSRRRRMAGSLQRLLSRG</sequence>
<evidence type="ECO:0000256" key="6">
    <source>
        <dbReference type="ARBA" id="ARBA00023242"/>
    </source>
</evidence>
<evidence type="ECO:0000256" key="2">
    <source>
        <dbReference type="ARBA" id="ARBA00004286"/>
    </source>
</evidence>
<dbReference type="CDD" id="cd00027">
    <property type="entry name" value="BRCT"/>
    <property type="match status" value="1"/>
</dbReference>
<dbReference type="SUPFAM" id="SSF52113">
    <property type="entry name" value="BRCT domain"/>
    <property type="match status" value="1"/>
</dbReference>
<dbReference type="PANTHER" id="PTHR12162">
    <property type="entry name" value="NIBRIN-RELATED"/>
    <property type="match status" value="1"/>
</dbReference>
<evidence type="ECO:0000256" key="9">
    <source>
        <dbReference type="SAM" id="MobiDB-lite"/>
    </source>
</evidence>
<dbReference type="GO" id="GO:0000724">
    <property type="term" value="P:double-strand break repair via homologous recombination"/>
    <property type="evidence" value="ECO:0007669"/>
    <property type="project" value="TreeGrafter"/>
</dbReference>
<dbReference type="AlphaFoldDB" id="A0A2P2KGW1"/>
<feature type="region of interest" description="Disordered" evidence="9">
    <location>
        <begin position="496"/>
        <end position="517"/>
    </location>
</feature>
<dbReference type="CDD" id="cd22667">
    <property type="entry name" value="FHA_NBN"/>
    <property type="match status" value="1"/>
</dbReference>
<proteinExistence type="inferred from homology"/>
<organism evidence="11">
    <name type="scientific">Rhizophora mucronata</name>
    <name type="common">Asiatic mangrove</name>
    <dbReference type="NCBI Taxonomy" id="61149"/>
    <lineage>
        <taxon>Eukaryota</taxon>
        <taxon>Viridiplantae</taxon>
        <taxon>Streptophyta</taxon>
        <taxon>Embryophyta</taxon>
        <taxon>Tracheophyta</taxon>
        <taxon>Spermatophyta</taxon>
        <taxon>Magnoliopsida</taxon>
        <taxon>eudicotyledons</taxon>
        <taxon>Gunneridae</taxon>
        <taxon>Pentapetalae</taxon>
        <taxon>rosids</taxon>
        <taxon>fabids</taxon>
        <taxon>Malpighiales</taxon>
        <taxon>Rhizophoraceae</taxon>
        <taxon>Rhizophora</taxon>
    </lineage>
</organism>
<evidence type="ECO:0000256" key="7">
    <source>
        <dbReference type="ARBA" id="ARBA00023306"/>
    </source>
</evidence>
<dbReference type="InterPro" id="IPR000253">
    <property type="entry name" value="FHA_dom"/>
</dbReference>
<evidence type="ECO:0000313" key="11">
    <source>
        <dbReference type="EMBL" id="MBX04954.1"/>
    </source>
</evidence>
<protein>
    <submittedName>
        <fullName evidence="11">Uncharacterized protein MANES_01G126500</fullName>
    </submittedName>
</protein>
<keyword evidence="6" id="KW-0539">Nucleus</keyword>
<keyword evidence="3" id="KW-0158">Chromosome</keyword>
<keyword evidence="5" id="KW-0234">DNA repair</keyword>
<evidence type="ECO:0000259" key="10">
    <source>
        <dbReference type="PROSITE" id="PS50006"/>
    </source>
</evidence>
<dbReference type="GO" id="GO:0003684">
    <property type="term" value="F:damaged DNA binding"/>
    <property type="evidence" value="ECO:0007669"/>
    <property type="project" value="TreeGrafter"/>
</dbReference>
<dbReference type="PANTHER" id="PTHR12162:SF0">
    <property type="entry name" value="NIBRIN"/>
    <property type="match status" value="1"/>
</dbReference>
<dbReference type="SUPFAM" id="SSF49879">
    <property type="entry name" value="SMAD/FHA domain"/>
    <property type="match status" value="1"/>
</dbReference>
<evidence type="ECO:0000256" key="8">
    <source>
        <dbReference type="ARBA" id="ARBA00044757"/>
    </source>
</evidence>
<comment type="subcellular location">
    <subcellularLocation>
        <location evidence="2">Chromosome</location>
    </subcellularLocation>
    <subcellularLocation>
        <location evidence="1">Nucleus</location>
    </subcellularLocation>
</comment>
<dbReference type="SMART" id="SM00240">
    <property type="entry name" value="FHA"/>
    <property type="match status" value="1"/>
</dbReference>
<dbReference type="EMBL" id="GGEC01024470">
    <property type="protein sequence ID" value="MBX04954.1"/>
    <property type="molecule type" value="Transcribed_RNA"/>
</dbReference>
<evidence type="ECO:0000256" key="4">
    <source>
        <dbReference type="ARBA" id="ARBA00022763"/>
    </source>
</evidence>
<dbReference type="FunFam" id="2.60.200.20:FF:000017">
    <property type="entry name" value="Nibrin"/>
    <property type="match status" value="1"/>
</dbReference>
<evidence type="ECO:0000256" key="3">
    <source>
        <dbReference type="ARBA" id="ARBA00022454"/>
    </source>
</evidence>
<dbReference type="GO" id="GO:0030870">
    <property type="term" value="C:Mre11 complex"/>
    <property type="evidence" value="ECO:0007669"/>
    <property type="project" value="InterPro"/>
</dbReference>
<dbReference type="InterPro" id="IPR001357">
    <property type="entry name" value="BRCT_dom"/>
</dbReference>
<evidence type="ECO:0000256" key="5">
    <source>
        <dbReference type="ARBA" id="ARBA00023204"/>
    </source>
</evidence>
<dbReference type="Pfam" id="PF00533">
    <property type="entry name" value="BRCT"/>
    <property type="match status" value="1"/>
</dbReference>
<accession>A0A2P2KGW1</accession>
<feature type="domain" description="FHA" evidence="10">
    <location>
        <begin position="25"/>
        <end position="83"/>
    </location>
</feature>
<dbReference type="Gene3D" id="2.60.200.20">
    <property type="match status" value="1"/>
</dbReference>